<keyword evidence="1" id="KW-0732">Signal</keyword>
<accession>A0AAV4U1Y7</accession>
<dbReference type="Proteomes" id="UP001054837">
    <property type="component" value="Unassembled WGS sequence"/>
</dbReference>
<dbReference type="EMBL" id="BPLQ01010591">
    <property type="protein sequence ID" value="GIY51775.1"/>
    <property type="molecule type" value="Genomic_DNA"/>
</dbReference>
<keyword evidence="3" id="KW-1185">Reference proteome</keyword>
<name>A0AAV4U1Y7_9ARAC</name>
<dbReference type="AlphaFoldDB" id="A0AAV4U1Y7"/>
<comment type="caution">
    <text evidence="2">The sequence shown here is derived from an EMBL/GenBank/DDBJ whole genome shotgun (WGS) entry which is preliminary data.</text>
</comment>
<reference evidence="2 3" key="1">
    <citation type="submission" date="2021-06" db="EMBL/GenBank/DDBJ databases">
        <title>Caerostris darwini draft genome.</title>
        <authorList>
            <person name="Kono N."/>
            <person name="Arakawa K."/>
        </authorList>
    </citation>
    <scope>NUCLEOTIDE SEQUENCE [LARGE SCALE GENOMIC DNA]</scope>
</reference>
<protein>
    <submittedName>
        <fullName evidence="2">Uncharacterized protein</fullName>
    </submittedName>
</protein>
<sequence length="96" mass="10604">MKHCESLLKLLFQLLKRCSLYSSLSTRSCSVDISTSGKAADCKTFNKGECSTAAGSYKPPVTVLQFTKSPISGGHLLKLQEGKLRWEEKSLFFGRV</sequence>
<gene>
    <name evidence="2" type="ORF">CDAR_55361</name>
</gene>
<organism evidence="2 3">
    <name type="scientific">Caerostris darwini</name>
    <dbReference type="NCBI Taxonomy" id="1538125"/>
    <lineage>
        <taxon>Eukaryota</taxon>
        <taxon>Metazoa</taxon>
        <taxon>Ecdysozoa</taxon>
        <taxon>Arthropoda</taxon>
        <taxon>Chelicerata</taxon>
        <taxon>Arachnida</taxon>
        <taxon>Araneae</taxon>
        <taxon>Araneomorphae</taxon>
        <taxon>Entelegynae</taxon>
        <taxon>Araneoidea</taxon>
        <taxon>Araneidae</taxon>
        <taxon>Caerostris</taxon>
    </lineage>
</organism>
<evidence type="ECO:0000313" key="3">
    <source>
        <dbReference type="Proteomes" id="UP001054837"/>
    </source>
</evidence>
<proteinExistence type="predicted"/>
<evidence type="ECO:0000313" key="2">
    <source>
        <dbReference type="EMBL" id="GIY51775.1"/>
    </source>
</evidence>
<evidence type="ECO:0000256" key="1">
    <source>
        <dbReference type="SAM" id="SignalP"/>
    </source>
</evidence>
<feature type="chain" id="PRO_5043371768" evidence="1">
    <location>
        <begin position="21"/>
        <end position="96"/>
    </location>
</feature>
<feature type="signal peptide" evidence="1">
    <location>
        <begin position="1"/>
        <end position="20"/>
    </location>
</feature>